<gene>
    <name evidence="2" type="ORF">ACFPZF_37740</name>
</gene>
<evidence type="ECO:0000313" key="3">
    <source>
        <dbReference type="Proteomes" id="UP001596066"/>
    </source>
</evidence>
<protein>
    <submittedName>
        <fullName evidence="2">Pentapeptide repeat-containing protein</fullName>
    </submittedName>
</protein>
<dbReference type="EMBL" id="JBHSOC010000129">
    <property type="protein sequence ID" value="MFC5647072.1"/>
    <property type="molecule type" value="Genomic_DNA"/>
</dbReference>
<keyword evidence="1" id="KW-1133">Transmembrane helix</keyword>
<dbReference type="Pfam" id="PF00805">
    <property type="entry name" value="Pentapeptide"/>
    <property type="match status" value="1"/>
</dbReference>
<keyword evidence="1" id="KW-0472">Membrane</keyword>
<evidence type="ECO:0000256" key="1">
    <source>
        <dbReference type="SAM" id="Phobius"/>
    </source>
</evidence>
<dbReference type="Gene3D" id="2.160.20.80">
    <property type="entry name" value="E3 ubiquitin-protein ligase SopA"/>
    <property type="match status" value="1"/>
</dbReference>
<dbReference type="RefSeq" id="WP_346148918.1">
    <property type="nucleotide sequence ID" value="NZ_BAAAUA010000059.1"/>
</dbReference>
<dbReference type="SUPFAM" id="SSF141571">
    <property type="entry name" value="Pentapeptide repeat-like"/>
    <property type="match status" value="1"/>
</dbReference>
<keyword evidence="1" id="KW-0812">Transmembrane</keyword>
<sequence>MTTLASLLANVSLVPSPTPSLSPPPGQSTGSGSPLWAVLLVGLGGGLLGGAGAFAGAWRSSRSLRQNTEKTLEHERNRLLNERFNTAAELLGHQEAACRLAGVHAMAGLADDWTERRQTCIDVLCAYLRMPYLPQPDDDAPAEQHLSWRANREVRLTVIRIIRDRQQATPARSTTSWDGHDYDFTGAVFDGGDFSQTRFTGAVDFSFTAFTGGFVDFSHAQFTGDTVNFHGAKFTGSTVTFRRAKFTAAMVDFFGTNFTGGIVDFSHARFAIGDMVSFYAATFDGGEVTFLDTNFTGGTVTFADVSFTRGTVFLGAKFTGSLMDFSRAKFTGSLVDFRSAEFIGGLVDLRAVGSWAKPPTFDEEVLLHPPNCLRLPARGAGEGPAAG</sequence>
<accession>A0ABW0VQ58</accession>
<feature type="transmembrane region" description="Helical" evidence="1">
    <location>
        <begin position="36"/>
        <end position="58"/>
    </location>
</feature>
<comment type="caution">
    <text evidence="2">The sequence shown here is derived from an EMBL/GenBank/DDBJ whole genome shotgun (WGS) entry which is preliminary data.</text>
</comment>
<name>A0ABW0VQ58_9ACTN</name>
<keyword evidence="3" id="KW-1185">Reference proteome</keyword>
<dbReference type="Proteomes" id="UP001596066">
    <property type="component" value="Unassembled WGS sequence"/>
</dbReference>
<organism evidence="2 3">
    <name type="scientific">Kitasatospora cinereorecta</name>
    <dbReference type="NCBI Taxonomy" id="285560"/>
    <lineage>
        <taxon>Bacteria</taxon>
        <taxon>Bacillati</taxon>
        <taxon>Actinomycetota</taxon>
        <taxon>Actinomycetes</taxon>
        <taxon>Kitasatosporales</taxon>
        <taxon>Streptomycetaceae</taxon>
        <taxon>Kitasatospora</taxon>
    </lineage>
</organism>
<dbReference type="InterPro" id="IPR001646">
    <property type="entry name" value="5peptide_repeat"/>
</dbReference>
<reference evidence="3" key="1">
    <citation type="journal article" date="2019" name="Int. J. Syst. Evol. Microbiol.">
        <title>The Global Catalogue of Microorganisms (GCM) 10K type strain sequencing project: providing services to taxonomists for standard genome sequencing and annotation.</title>
        <authorList>
            <consortium name="The Broad Institute Genomics Platform"/>
            <consortium name="The Broad Institute Genome Sequencing Center for Infectious Disease"/>
            <person name="Wu L."/>
            <person name="Ma J."/>
        </authorList>
    </citation>
    <scope>NUCLEOTIDE SEQUENCE [LARGE SCALE GENOMIC DNA]</scope>
    <source>
        <strain evidence="3">CGMCC 4.1622</strain>
    </source>
</reference>
<proteinExistence type="predicted"/>
<evidence type="ECO:0000313" key="2">
    <source>
        <dbReference type="EMBL" id="MFC5647072.1"/>
    </source>
</evidence>